<evidence type="ECO:0008006" key="5">
    <source>
        <dbReference type="Google" id="ProtNLM"/>
    </source>
</evidence>
<accession>A8NUE6</accession>
<dbReference type="OrthoDB" id="3362246at2759"/>
<evidence type="ECO:0000256" key="2">
    <source>
        <dbReference type="SAM" id="SignalP"/>
    </source>
</evidence>
<dbReference type="VEuPathDB" id="FungiDB:CC1G_07085"/>
<dbReference type="PANTHER" id="PTHR37487">
    <property type="entry name" value="CHROMOSOME 1, WHOLE GENOME SHOTGUN SEQUENCE"/>
    <property type="match status" value="1"/>
</dbReference>
<dbReference type="KEGG" id="cci:CC1G_07085"/>
<dbReference type="eggNOG" id="ENOG502S9QR">
    <property type="taxonomic scope" value="Eukaryota"/>
</dbReference>
<proteinExistence type="predicted"/>
<feature type="region of interest" description="Disordered" evidence="1">
    <location>
        <begin position="97"/>
        <end position="187"/>
    </location>
</feature>
<evidence type="ECO:0000256" key="1">
    <source>
        <dbReference type="SAM" id="MobiDB-lite"/>
    </source>
</evidence>
<organism evidence="3 4">
    <name type="scientific">Coprinopsis cinerea (strain Okayama-7 / 130 / ATCC MYA-4618 / FGSC 9003)</name>
    <name type="common">Inky cap fungus</name>
    <name type="synonym">Hormographiella aspergillata</name>
    <dbReference type="NCBI Taxonomy" id="240176"/>
    <lineage>
        <taxon>Eukaryota</taxon>
        <taxon>Fungi</taxon>
        <taxon>Dikarya</taxon>
        <taxon>Basidiomycota</taxon>
        <taxon>Agaricomycotina</taxon>
        <taxon>Agaricomycetes</taxon>
        <taxon>Agaricomycetidae</taxon>
        <taxon>Agaricales</taxon>
        <taxon>Agaricineae</taxon>
        <taxon>Psathyrellaceae</taxon>
        <taxon>Coprinopsis</taxon>
    </lineage>
</organism>
<gene>
    <name evidence="3" type="ORF">CC1G_07085</name>
</gene>
<evidence type="ECO:0000313" key="3">
    <source>
        <dbReference type="EMBL" id="EAU85391.2"/>
    </source>
</evidence>
<dbReference type="InParanoid" id="A8NUE6"/>
<dbReference type="EMBL" id="AACS02000004">
    <property type="protein sequence ID" value="EAU85391.2"/>
    <property type="molecule type" value="Genomic_DNA"/>
</dbReference>
<name>A8NUE6_COPC7</name>
<feature type="compositionally biased region" description="Low complexity" evidence="1">
    <location>
        <begin position="120"/>
        <end position="177"/>
    </location>
</feature>
<protein>
    <recommendedName>
        <fullName evidence="5">GPI anchored protein</fullName>
    </recommendedName>
</protein>
<dbReference type="PANTHER" id="PTHR37487:SF2">
    <property type="entry name" value="EXPRESSED PROTEIN"/>
    <property type="match status" value="1"/>
</dbReference>
<keyword evidence="4" id="KW-1185">Reference proteome</keyword>
<dbReference type="GeneID" id="6012981"/>
<dbReference type="OMA" id="PSITQCQ"/>
<dbReference type="RefSeq" id="XP_001836438.2">
    <property type="nucleotide sequence ID" value="XM_001836386.2"/>
</dbReference>
<dbReference type="HOGENOM" id="CLU_063099_1_1_1"/>
<feature type="signal peptide" evidence="2">
    <location>
        <begin position="1"/>
        <end position="20"/>
    </location>
</feature>
<feature type="chain" id="PRO_5002724480" description="GPI anchored protein" evidence="2">
    <location>
        <begin position="21"/>
        <end position="207"/>
    </location>
</feature>
<comment type="caution">
    <text evidence="3">The sequence shown here is derived from an EMBL/GenBank/DDBJ whole genome shotgun (WGS) entry which is preliminary data.</text>
</comment>
<sequence length="207" mass="20648">MKSLLKQLAATAAFVAAVSAQSFTVNTPANPVVCRPLLIQWTGGEARSVHPGNQPTAAPIVDFGEQEGNSFRWVVNLEPNTSIGITVTDSTGARAQTAPFSVAPGPDTSCVGEEPDEESSTVVPSSTGASGTSTPSSSAPSTSLPATTPTPTVTSDRTTTTPISRSSSAPATQSSAPADDDDDSSASANFAPAALVGLAGAAVALFA</sequence>
<keyword evidence="2" id="KW-0732">Signal</keyword>
<reference evidence="3 4" key="1">
    <citation type="journal article" date="2010" name="Proc. Natl. Acad. Sci. U.S.A.">
        <title>Insights into evolution of multicellular fungi from the assembled chromosomes of the mushroom Coprinopsis cinerea (Coprinus cinereus).</title>
        <authorList>
            <person name="Stajich J.E."/>
            <person name="Wilke S.K."/>
            <person name="Ahren D."/>
            <person name="Au C.H."/>
            <person name="Birren B.W."/>
            <person name="Borodovsky M."/>
            <person name="Burns C."/>
            <person name="Canback B."/>
            <person name="Casselton L.A."/>
            <person name="Cheng C.K."/>
            <person name="Deng J."/>
            <person name="Dietrich F.S."/>
            <person name="Fargo D.C."/>
            <person name="Farman M.L."/>
            <person name="Gathman A.C."/>
            <person name="Goldberg J."/>
            <person name="Guigo R."/>
            <person name="Hoegger P.J."/>
            <person name="Hooker J.B."/>
            <person name="Huggins A."/>
            <person name="James T.Y."/>
            <person name="Kamada T."/>
            <person name="Kilaru S."/>
            <person name="Kodira C."/>
            <person name="Kues U."/>
            <person name="Kupfer D."/>
            <person name="Kwan H.S."/>
            <person name="Lomsadze A."/>
            <person name="Li W."/>
            <person name="Lilly W.W."/>
            <person name="Ma L.J."/>
            <person name="Mackey A.J."/>
            <person name="Manning G."/>
            <person name="Martin F."/>
            <person name="Muraguchi H."/>
            <person name="Natvig D.O."/>
            <person name="Palmerini H."/>
            <person name="Ramesh M.A."/>
            <person name="Rehmeyer C.J."/>
            <person name="Roe B.A."/>
            <person name="Shenoy N."/>
            <person name="Stanke M."/>
            <person name="Ter-Hovhannisyan V."/>
            <person name="Tunlid A."/>
            <person name="Velagapudi R."/>
            <person name="Vision T.J."/>
            <person name="Zeng Q."/>
            <person name="Zolan M.E."/>
            <person name="Pukkila P.J."/>
        </authorList>
    </citation>
    <scope>NUCLEOTIDE SEQUENCE [LARGE SCALE GENOMIC DNA]</scope>
    <source>
        <strain evidence="4">Okayama-7 / 130 / ATCC MYA-4618 / FGSC 9003</strain>
    </source>
</reference>
<dbReference type="Proteomes" id="UP000001861">
    <property type="component" value="Unassembled WGS sequence"/>
</dbReference>
<evidence type="ECO:0000313" key="4">
    <source>
        <dbReference type="Proteomes" id="UP000001861"/>
    </source>
</evidence>
<dbReference type="AlphaFoldDB" id="A8NUE6"/>